<accession>A0AA38UK53</accession>
<name>A0AA38UK53_9AGAR</name>
<feature type="compositionally biased region" description="Polar residues" evidence="1">
    <location>
        <begin position="36"/>
        <end position="58"/>
    </location>
</feature>
<evidence type="ECO:0000256" key="1">
    <source>
        <dbReference type="SAM" id="MobiDB-lite"/>
    </source>
</evidence>
<dbReference type="AlphaFoldDB" id="A0AA38UK53"/>
<gene>
    <name evidence="3" type="ORF">F5878DRAFT_49993</name>
</gene>
<evidence type="ECO:0000313" key="4">
    <source>
        <dbReference type="Proteomes" id="UP001163846"/>
    </source>
</evidence>
<feature type="chain" id="PRO_5041416743" evidence="2">
    <location>
        <begin position="30"/>
        <end position="375"/>
    </location>
</feature>
<evidence type="ECO:0000256" key="2">
    <source>
        <dbReference type="SAM" id="SignalP"/>
    </source>
</evidence>
<organism evidence="3 4">
    <name type="scientific">Lentinula raphanica</name>
    <dbReference type="NCBI Taxonomy" id="153919"/>
    <lineage>
        <taxon>Eukaryota</taxon>
        <taxon>Fungi</taxon>
        <taxon>Dikarya</taxon>
        <taxon>Basidiomycota</taxon>
        <taxon>Agaricomycotina</taxon>
        <taxon>Agaricomycetes</taxon>
        <taxon>Agaricomycetidae</taxon>
        <taxon>Agaricales</taxon>
        <taxon>Marasmiineae</taxon>
        <taxon>Omphalotaceae</taxon>
        <taxon>Lentinula</taxon>
    </lineage>
</organism>
<sequence length="375" mass="42996">MFHRLFTRSLSRTLCLLFAMIYLTALVLASPLPQMPQTGAGSSQPMSSNPLPSSSAGLSQPPPSENLTRKTRAMTVGNWDWNSNVWRTWQTQRSSSVSRGFCFFKKHCYGINTEGEVVKLEHSARTMANANNVFRHMRAVLDLDQLDEEGSGLWNDLLKVEVNEPRNDEVLFRALSYYLQKKRIIHGYDPMPGIEGNMVKNQKPRGSIPGTTIHFGFLKPNRKLSLIQPWINFSRQKAEIGRNSIPFLCYSLLNRCYGYDPLRKEFHIILPKLIPKGTKMIIDPQYHPIAKPELKETALDKKAEYEEVLLNKDELEKRTGYKVMDTKSGNIAAFKYLHPDLVGYEWEDESYIPYSWLTESTMDTNDGPPQWESVN</sequence>
<reference evidence="3" key="1">
    <citation type="submission" date="2022-08" db="EMBL/GenBank/DDBJ databases">
        <authorList>
            <consortium name="DOE Joint Genome Institute"/>
            <person name="Min B."/>
            <person name="Riley R."/>
            <person name="Sierra-Patev S."/>
            <person name="Naranjo-Ortiz M."/>
            <person name="Looney B."/>
            <person name="Konkel Z."/>
            <person name="Slot J.C."/>
            <person name="Sakamoto Y."/>
            <person name="Steenwyk J.L."/>
            <person name="Rokas A."/>
            <person name="Carro J."/>
            <person name="Camarero S."/>
            <person name="Ferreira P."/>
            <person name="Molpeceres G."/>
            <person name="Ruiz-Duenas F.J."/>
            <person name="Serrano A."/>
            <person name="Henrissat B."/>
            <person name="Drula E."/>
            <person name="Hughes K.W."/>
            <person name="Mata J.L."/>
            <person name="Ishikawa N.K."/>
            <person name="Vargas-Isla R."/>
            <person name="Ushijima S."/>
            <person name="Smith C.A."/>
            <person name="Ahrendt S."/>
            <person name="Andreopoulos W."/>
            <person name="He G."/>
            <person name="Labutti K."/>
            <person name="Lipzen A."/>
            <person name="Ng V."/>
            <person name="Sandor L."/>
            <person name="Barry K."/>
            <person name="Martinez A.T."/>
            <person name="Xiao Y."/>
            <person name="Gibbons J.G."/>
            <person name="Terashima K."/>
            <person name="Hibbett D.S."/>
            <person name="Grigoriev I.V."/>
        </authorList>
    </citation>
    <scope>NUCLEOTIDE SEQUENCE</scope>
    <source>
        <strain evidence="3">TFB9207</strain>
    </source>
</reference>
<dbReference type="Proteomes" id="UP001163846">
    <property type="component" value="Unassembled WGS sequence"/>
</dbReference>
<dbReference type="EMBL" id="MU805947">
    <property type="protein sequence ID" value="KAJ3844752.1"/>
    <property type="molecule type" value="Genomic_DNA"/>
</dbReference>
<feature type="signal peptide" evidence="2">
    <location>
        <begin position="1"/>
        <end position="29"/>
    </location>
</feature>
<comment type="caution">
    <text evidence="3">The sequence shown here is derived from an EMBL/GenBank/DDBJ whole genome shotgun (WGS) entry which is preliminary data.</text>
</comment>
<keyword evidence="2" id="KW-0732">Signal</keyword>
<feature type="region of interest" description="Disordered" evidence="1">
    <location>
        <begin position="36"/>
        <end position="68"/>
    </location>
</feature>
<proteinExistence type="predicted"/>
<keyword evidence="4" id="KW-1185">Reference proteome</keyword>
<evidence type="ECO:0000313" key="3">
    <source>
        <dbReference type="EMBL" id="KAJ3844752.1"/>
    </source>
</evidence>
<protein>
    <submittedName>
        <fullName evidence="3">Uncharacterized protein</fullName>
    </submittedName>
</protein>